<keyword evidence="2" id="KW-1185">Reference proteome</keyword>
<dbReference type="RefSeq" id="YP_007236775.1">
    <property type="nucleotide sequence ID" value="NC_019917.1"/>
</dbReference>
<evidence type="ECO:0000313" key="2">
    <source>
        <dbReference type="Proteomes" id="UP000009014"/>
    </source>
</evidence>
<dbReference type="GeneID" id="14296484"/>
<proteinExistence type="predicted"/>
<protein>
    <submittedName>
        <fullName evidence="1">Uncharacterized protein</fullName>
    </submittedName>
</protein>
<gene>
    <name evidence="1" type="ORF">BcepMigl_gp29</name>
</gene>
<accession>I6WLN4</accession>
<name>I6WLN4_9CAUD</name>
<sequence>MQATAIYRVTFHDGCWINAELSADHATAIDQAKYEFGMKTADGGDDVSTVEPLAADHPASIRHAQTSAEVREVAERAERDALIRDARLRTEALRHATARYRQSNGVRLTGPRGTWGGGLVCARSQFQRFTNAAGRTGWRWIAFDATDRVQHVIEMPDTLESVCDTANGALWALRSIAADHFHDVRSHRGH</sequence>
<dbReference type="EMBL" id="JX104231">
    <property type="protein sequence ID" value="AFN39098.1"/>
    <property type="molecule type" value="Genomic_DNA"/>
</dbReference>
<dbReference type="KEGG" id="vg:14296484"/>
<reference evidence="1 2" key="1">
    <citation type="submission" date="2012-05" db="EMBL/GenBank/DDBJ databases">
        <title>Complete genome of the Bcep22-like bacteriophage BcepMigl.</title>
        <authorList>
            <person name="Gill J.J."/>
            <person name="Migl D.M."/>
            <person name="Summer E.J."/>
            <person name="Gonzlaez C.F."/>
            <person name="Young R."/>
        </authorList>
    </citation>
    <scope>NUCLEOTIDE SEQUENCE [LARGE SCALE GENOMIC DNA]</scope>
</reference>
<organism evidence="1 2">
    <name type="scientific">Burkholderia phage BcepMigl</name>
    <dbReference type="NCBI Taxonomy" id="2886899"/>
    <lineage>
        <taxon>Viruses</taxon>
        <taxon>Duplodnaviria</taxon>
        <taxon>Heunggongvirae</taxon>
        <taxon>Uroviricota</taxon>
        <taxon>Caudoviricetes</taxon>
        <taxon>Lessievirus</taxon>
        <taxon>Lessievirus bcepmigl</taxon>
    </lineage>
</organism>
<dbReference type="Proteomes" id="UP000009014">
    <property type="component" value="Segment"/>
</dbReference>
<evidence type="ECO:0000313" key="1">
    <source>
        <dbReference type="EMBL" id="AFN39098.1"/>
    </source>
</evidence>